<feature type="binding site" evidence="4">
    <location>
        <position position="212"/>
    </location>
    <ligand>
        <name>1D-myo-inositol 2-(L-cysteinylamino)-2-deoxy-alpha-D-glucopyranoside</name>
        <dbReference type="ChEBI" id="CHEBI:58887"/>
    </ligand>
</feature>
<evidence type="ECO:0000256" key="3">
    <source>
        <dbReference type="ARBA" id="ARBA00023315"/>
    </source>
</evidence>
<keyword evidence="3 4" id="KW-0012">Acyltransferase</keyword>
<evidence type="ECO:0000256" key="1">
    <source>
        <dbReference type="ARBA" id="ARBA00022679"/>
    </source>
</evidence>
<dbReference type="PROSITE" id="PS51186">
    <property type="entry name" value="GNAT"/>
    <property type="match status" value="2"/>
</dbReference>
<feature type="binding site" evidence="4">
    <location>
        <position position="259"/>
    </location>
    <ligand>
        <name>1D-myo-inositol 2-(L-cysteinylamino)-2-deoxy-alpha-D-glucopyranoside</name>
        <dbReference type="ChEBI" id="CHEBI:58887"/>
    </ligand>
</feature>
<feature type="binding site" evidence="4">
    <location>
        <begin position="72"/>
        <end position="74"/>
    </location>
    <ligand>
        <name>acetyl-CoA</name>
        <dbReference type="ChEBI" id="CHEBI:57288"/>
        <label>1</label>
    </ligand>
</feature>
<gene>
    <name evidence="4" type="primary">mshD</name>
    <name evidence="5" type="ORF">B5808_05290</name>
</gene>
<dbReference type="RefSeq" id="WP_085018840.1">
    <property type="nucleotide sequence ID" value="NZ_BMHD01000002.1"/>
</dbReference>
<name>A0A1X9LJP2_9MICO</name>
<reference evidence="5 6" key="1">
    <citation type="submission" date="2017-04" db="EMBL/GenBank/DDBJ databases">
        <authorList>
            <person name="Afonso C.L."/>
            <person name="Miller P.J."/>
            <person name="Scott M.A."/>
            <person name="Spackman E."/>
            <person name="Goraichik I."/>
            <person name="Dimitrov K.M."/>
            <person name="Suarez D.L."/>
            <person name="Swayne D.E."/>
        </authorList>
    </citation>
    <scope>NUCLEOTIDE SEQUENCE [LARGE SCALE GENOMIC DNA]</scope>
    <source>
        <strain evidence="6">XA(T)</strain>
    </source>
</reference>
<evidence type="ECO:0000313" key="6">
    <source>
        <dbReference type="Proteomes" id="UP000192775"/>
    </source>
</evidence>
<dbReference type="PANTHER" id="PTHR43877">
    <property type="entry name" value="AMINOALKYLPHOSPHONATE N-ACETYLTRANSFERASE-RELATED-RELATED"/>
    <property type="match status" value="1"/>
</dbReference>
<dbReference type="InterPro" id="IPR016181">
    <property type="entry name" value="Acyl_CoA_acyltransferase"/>
</dbReference>
<comment type="catalytic activity">
    <reaction evidence="4">
        <text>1D-myo-inositol 2-(L-cysteinylamino)-2-deoxy-alpha-D-glucopyranoside + acetyl-CoA = mycothiol + CoA + H(+)</text>
        <dbReference type="Rhea" id="RHEA:26172"/>
        <dbReference type="ChEBI" id="CHEBI:15378"/>
        <dbReference type="ChEBI" id="CHEBI:16768"/>
        <dbReference type="ChEBI" id="CHEBI:57287"/>
        <dbReference type="ChEBI" id="CHEBI:57288"/>
        <dbReference type="ChEBI" id="CHEBI:58887"/>
        <dbReference type="EC" id="2.3.1.189"/>
    </reaction>
</comment>
<dbReference type="EC" id="2.3.1.189" evidence="4"/>
<keyword evidence="2 4" id="KW-0677">Repeat</keyword>
<feature type="binding site" evidence="4">
    <location>
        <position position="173"/>
    </location>
    <ligand>
        <name>1D-myo-inositol 2-(L-cysteinylamino)-2-deoxy-alpha-D-glucopyranoside</name>
        <dbReference type="ChEBI" id="CHEBI:58887"/>
    </ligand>
</feature>
<comment type="subunit">
    <text evidence="4">Monomer.</text>
</comment>
<keyword evidence="1 4" id="KW-0808">Transferase</keyword>
<dbReference type="KEGG" id="cphy:B5808_05290"/>
<dbReference type="Proteomes" id="UP000192775">
    <property type="component" value="Chromosome"/>
</dbReference>
<dbReference type="AlphaFoldDB" id="A0A1X9LJP2"/>
<dbReference type="PIRSF" id="PIRSF021524">
    <property type="entry name" value="MSH_acetyltransferase"/>
    <property type="match status" value="1"/>
</dbReference>
<protein>
    <recommendedName>
        <fullName evidence="4">Mycothiol acetyltransferase</fullName>
        <shortName evidence="4">MSH acetyltransferase</shortName>
        <ecNumber evidence="4">2.3.1.189</ecNumber>
    </recommendedName>
    <alternativeName>
        <fullName evidence="4">Mycothiol synthase</fullName>
    </alternativeName>
</protein>
<dbReference type="InterPro" id="IPR017813">
    <property type="entry name" value="Mycothiol_AcTrfase"/>
</dbReference>
<feature type="binding site" evidence="4">
    <location>
        <begin position="232"/>
        <end position="238"/>
    </location>
    <ligand>
        <name>acetyl-CoA</name>
        <dbReference type="ChEBI" id="CHEBI:57288"/>
        <label>2</label>
    </ligand>
</feature>
<dbReference type="Pfam" id="PF00583">
    <property type="entry name" value="Acetyltransf_1"/>
    <property type="match status" value="1"/>
</dbReference>
<feature type="binding site" evidence="4">
    <location>
        <position position="221"/>
    </location>
    <ligand>
        <name>1D-myo-inositol 2-(L-cysteinylamino)-2-deoxy-alpha-D-glucopyranoside</name>
        <dbReference type="ChEBI" id="CHEBI:58887"/>
    </ligand>
</feature>
<dbReference type="InterPro" id="IPR050832">
    <property type="entry name" value="Bact_Acetyltransf"/>
</dbReference>
<organism evidence="5 6">
    <name type="scientific">Cnuibacter physcomitrellae</name>
    <dbReference type="NCBI Taxonomy" id="1619308"/>
    <lineage>
        <taxon>Bacteria</taxon>
        <taxon>Bacillati</taxon>
        <taxon>Actinomycetota</taxon>
        <taxon>Actinomycetes</taxon>
        <taxon>Micrococcales</taxon>
        <taxon>Microbacteriaceae</taxon>
        <taxon>Cnuibacter</taxon>
    </lineage>
</organism>
<dbReference type="STRING" id="1619308.B5808_05290"/>
<comment type="similarity">
    <text evidence="4">Belongs to the acetyltransferase family. MshD subfamily.</text>
</comment>
<evidence type="ECO:0000313" key="5">
    <source>
        <dbReference type="EMBL" id="ARJ04702.1"/>
    </source>
</evidence>
<dbReference type="NCBIfam" id="TIGR03448">
    <property type="entry name" value="mycothiol_MshD"/>
    <property type="match status" value="1"/>
</dbReference>
<dbReference type="InterPro" id="IPR000182">
    <property type="entry name" value="GNAT_dom"/>
</dbReference>
<accession>A0A1X9LJP2</accession>
<dbReference type="CDD" id="cd04301">
    <property type="entry name" value="NAT_SF"/>
    <property type="match status" value="2"/>
</dbReference>
<keyword evidence="6" id="KW-1185">Reference proteome</keyword>
<feature type="binding site" evidence="4">
    <location>
        <position position="37"/>
    </location>
    <ligand>
        <name>1D-myo-inositol 2-(L-cysteinylamino)-2-deoxy-alpha-D-glucopyranoside</name>
        <dbReference type="ChEBI" id="CHEBI:58887"/>
    </ligand>
</feature>
<sequence length="293" mass="32161">MSGRLSLSLSDPAQGGEALEHLVSRALLVDGQPPFNDQALVEVMTGERSLLLAESDGTTIGAAVLSADELELVVDPEWRQEGFGARLVELVLQSRPTSTLLAWAHGDHPAARHLAARYRFEPVRTLYQLRRELSEPGTGVPAPDGYRLTAFDPAADLTDWVELNAVVFRSHPEQGRITADDVRARMREDWFDAGDFLLLRQGDDLAGYIWLKIEPGDDVGEVYVVGVSPDQAGRGLGRFLTRAGLARLAERGMRHAALYVDGDNTAAMALYRSLGFTDHTVDVQYRRDAPRAS</sequence>
<proteinExistence type="inferred from homology"/>
<evidence type="ECO:0000256" key="2">
    <source>
        <dbReference type="ARBA" id="ARBA00022737"/>
    </source>
</evidence>
<dbReference type="HAMAP" id="MF_01698">
    <property type="entry name" value="MshD"/>
    <property type="match status" value="1"/>
</dbReference>
<dbReference type="Gene3D" id="3.40.630.30">
    <property type="match status" value="1"/>
</dbReference>
<dbReference type="EMBL" id="CP020715">
    <property type="protein sequence ID" value="ARJ04702.1"/>
    <property type="molecule type" value="Genomic_DNA"/>
</dbReference>
<dbReference type="GO" id="GO:0035447">
    <property type="term" value="F:mycothiol synthase activity"/>
    <property type="evidence" value="ECO:0007669"/>
    <property type="project" value="UniProtKB-UniRule"/>
</dbReference>
<comment type="function">
    <text evidence="4">Catalyzes the transfer of acetyl from acetyl-CoA to desacetylmycothiol (Cys-GlcN-Ins) to form mycothiol.</text>
</comment>
<feature type="binding site" evidence="4">
    <location>
        <begin position="225"/>
        <end position="227"/>
    </location>
    <ligand>
        <name>acetyl-CoA</name>
        <dbReference type="ChEBI" id="CHEBI:57288"/>
        <label>2</label>
    </ligand>
</feature>
<dbReference type="SUPFAM" id="SSF55729">
    <property type="entry name" value="Acyl-CoA N-acyltransferases (Nat)"/>
    <property type="match status" value="1"/>
</dbReference>
<comment type="caution">
    <text evidence="4">Lacks conserved residue(s) required for the propagation of feature annotation.</text>
</comment>
<dbReference type="GO" id="GO:0010125">
    <property type="term" value="P:mycothiol biosynthetic process"/>
    <property type="evidence" value="ECO:0007669"/>
    <property type="project" value="UniProtKB-UniRule"/>
</dbReference>
<evidence type="ECO:0000256" key="4">
    <source>
        <dbReference type="HAMAP-Rule" id="MF_01698"/>
    </source>
</evidence>